<sequence>MSTAEKKQADQETIDEGVDLALIQLCNVLGVSTEAVNWDAASETFEGDVQSVICSILRAKYGEYWSADDGLESARLEAANARIAELELLINSPETDDWLTGARLEAAHQVERYGAEHDAGKTAWDWFWLIGYLAQKAAAAQTAGDSSKAKHHTISTAAALLNWHRHLGGIDQRMRPGIDPVERGIVS</sequence>
<evidence type="ECO:0000313" key="2">
    <source>
        <dbReference type="Proteomes" id="UP001596060"/>
    </source>
</evidence>
<gene>
    <name evidence="1" type="ORF">ACFPN9_07695</name>
</gene>
<dbReference type="Proteomes" id="UP001596060">
    <property type="component" value="Unassembled WGS sequence"/>
</dbReference>
<accession>A0ABW0NZ85</accession>
<proteinExistence type="predicted"/>
<name>A0ABW0NZ85_9HYPH</name>
<dbReference type="RefSeq" id="WP_377816225.1">
    <property type="nucleotide sequence ID" value="NZ_JBHSLU010000012.1"/>
</dbReference>
<comment type="caution">
    <text evidence="1">The sequence shown here is derived from an EMBL/GenBank/DDBJ whole genome shotgun (WGS) entry which is preliminary data.</text>
</comment>
<dbReference type="EMBL" id="JBHSLU010000012">
    <property type="protein sequence ID" value="MFC5505137.1"/>
    <property type="molecule type" value="Genomic_DNA"/>
</dbReference>
<evidence type="ECO:0000313" key="1">
    <source>
        <dbReference type="EMBL" id="MFC5505137.1"/>
    </source>
</evidence>
<protein>
    <submittedName>
        <fullName evidence="1">Uncharacterized protein</fullName>
    </submittedName>
</protein>
<organism evidence="1 2">
    <name type="scientific">Bosea massiliensis</name>
    <dbReference type="NCBI Taxonomy" id="151419"/>
    <lineage>
        <taxon>Bacteria</taxon>
        <taxon>Pseudomonadati</taxon>
        <taxon>Pseudomonadota</taxon>
        <taxon>Alphaproteobacteria</taxon>
        <taxon>Hyphomicrobiales</taxon>
        <taxon>Boseaceae</taxon>
        <taxon>Bosea</taxon>
    </lineage>
</organism>
<keyword evidence="2" id="KW-1185">Reference proteome</keyword>
<reference evidence="2" key="1">
    <citation type="journal article" date="2019" name="Int. J. Syst. Evol. Microbiol.">
        <title>The Global Catalogue of Microorganisms (GCM) 10K type strain sequencing project: providing services to taxonomists for standard genome sequencing and annotation.</title>
        <authorList>
            <consortium name="The Broad Institute Genomics Platform"/>
            <consortium name="The Broad Institute Genome Sequencing Center for Infectious Disease"/>
            <person name="Wu L."/>
            <person name="Ma J."/>
        </authorList>
    </citation>
    <scope>NUCLEOTIDE SEQUENCE [LARGE SCALE GENOMIC DNA]</scope>
    <source>
        <strain evidence="2">CCUG 43117</strain>
    </source>
</reference>